<sequence>MVQLDGLNELFSNAPATDRNVLADIHVNKNSVIFRTLCAQPLFSCWRSVSIIKVF</sequence>
<name>A0A6J4KAK0_9CYAN</name>
<gene>
    <name evidence="1" type="ORF">AVDCRST_MAG92-5054</name>
</gene>
<proteinExistence type="predicted"/>
<dbReference type="EMBL" id="CADCTM010000883">
    <property type="protein sequence ID" value="CAA9300569.1"/>
    <property type="molecule type" value="Genomic_DNA"/>
</dbReference>
<evidence type="ECO:0000313" key="1">
    <source>
        <dbReference type="EMBL" id="CAA9300569.1"/>
    </source>
</evidence>
<dbReference type="AlphaFoldDB" id="A0A6J4KAK0"/>
<accession>A0A6J4KAK0</accession>
<protein>
    <submittedName>
        <fullName evidence="1">Uncharacterized protein</fullName>
    </submittedName>
</protein>
<reference evidence="1" key="1">
    <citation type="submission" date="2020-02" db="EMBL/GenBank/DDBJ databases">
        <authorList>
            <person name="Meier V. D."/>
        </authorList>
    </citation>
    <scope>NUCLEOTIDE SEQUENCE</scope>
    <source>
        <strain evidence="1">AVDCRST_MAG92</strain>
    </source>
</reference>
<organism evidence="1">
    <name type="scientific">uncultured Coleofasciculus sp</name>
    <dbReference type="NCBI Taxonomy" id="1267456"/>
    <lineage>
        <taxon>Bacteria</taxon>
        <taxon>Bacillati</taxon>
        <taxon>Cyanobacteriota</taxon>
        <taxon>Cyanophyceae</taxon>
        <taxon>Coleofasciculales</taxon>
        <taxon>Coleofasciculaceae</taxon>
        <taxon>Coleofasciculus</taxon>
        <taxon>environmental samples</taxon>
    </lineage>
</organism>